<keyword evidence="1" id="KW-0472">Membrane</keyword>
<dbReference type="PROSITE" id="PS51257">
    <property type="entry name" value="PROKAR_LIPOPROTEIN"/>
    <property type="match status" value="1"/>
</dbReference>
<organism evidence="2">
    <name type="scientific">viral metagenome</name>
    <dbReference type="NCBI Taxonomy" id="1070528"/>
    <lineage>
        <taxon>unclassified sequences</taxon>
        <taxon>metagenomes</taxon>
        <taxon>organismal metagenomes</taxon>
    </lineage>
</organism>
<name>A0A6H1ZM96_9ZZZZ</name>
<protein>
    <recommendedName>
        <fullName evidence="4">Lipoprotein</fullName>
    </recommendedName>
</protein>
<feature type="transmembrane region" description="Helical" evidence="1">
    <location>
        <begin position="5"/>
        <end position="24"/>
    </location>
</feature>
<keyword evidence="1" id="KW-0812">Transmembrane</keyword>
<gene>
    <name evidence="2" type="ORF">TM448A01029_0017</name>
    <name evidence="3" type="ORF">TM448B01253_0009</name>
</gene>
<proteinExistence type="predicted"/>
<sequence length="55" mass="5772">MANRILVEVVAVISLAAGGCVALYMKNDTVTGVCFGAIATWLVKNGYNSIKKAEP</sequence>
<evidence type="ECO:0008006" key="4">
    <source>
        <dbReference type="Google" id="ProtNLM"/>
    </source>
</evidence>
<evidence type="ECO:0000313" key="2">
    <source>
        <dbReference type="EMBL" id="QJA48589.1"/>
    </source>
</evidence>
<evidence type="ECO:0000313" key="3">
    <source>
        <dbReference type="EMBL" id="QJH98263.1"/>
    </source>
</evidence>
<dbReference type="EMBL" id="MT144724">
    <property type="protein sequence ID" value="QJH98263.1"/>
    <property type="molecule type" value="Genomic_DNA"/>
</dbReference>
<keyword evidence="1" id="KW-1133">Transmembrane helix</keyword>
<accession>A0A6H1ZM96</accession>
<reference evidence="2" key="1">
    <citation type="submission" date="2020-03" db="EMBL/GenBank/DDBJ databases">
        <title>The deep terrestrial virosphere.</title>
        <authorList>
            <person name="Holmfeldt K."/>
            <person name="Nilsson E."/>
            <person name="Simone D."/>
            <person name="Lopez-Fernandez M."/>
            <person name="Wu X."/>
            <person name="de Brujin I."/>
            <person name="Lundin D."/>
            <person name="Andersson A."/>
            <person name="Bertilsson S."/>
            <person name="Dopson M."/>
        </authorList>
    </citation>
    <scope>NUCLEOTIDE SEQUENCE</scope>
    <source>
        <strain evidence="2">TM448A01029</strain>
        <strain evidence="3">TM448B01253</strain>
    </source>
</reference>
<dbReference type="EMBL" id="MT144091">
    <property type="protein sequence ID" value="QJA48589.1"/>
    <property type="molecule type" value="Genomic_DNA"/>
</dbReference>
<dbReference type="AlphaFoldDB" id="A0A6H1ZM96"/>
<evidence type="ECO:0000256" key="1">
    <source>
        <dbReference type="SAM" id="Phobius"/>
    </source>
</evidence>